<accession>A0AAW1VWR4</accession>
<organism evidence="1 2">
    <name type="scientific">Rubus argutus</name>
    <name type="common">Southern blackberry</name>
    <dbReference type="NCBI Taxonomy" id="59490"/>
    <lineage>
        <taxon>Eukaryota</taxon>
        <taxon>Viridiplantae</taxon>
        <taxon>Streptophyta</taxon>
        <taxon>Embryophyta</taxon>
        <taxon>Tracheophyta</taxon>
        <taxon>Spermatophyta</taxon>
        <taxon>Magnoliopsida</taxon>
        <taxon>eudicotyledons</taxon>
        <taxon>Gunneridae</taxon>
        <taxon>Pentapetalae</taxon>
        <taxon>rosids</taxon>
        <taxon>fabids</taxon>
        <taxon>Rosales</taxon>
        <taxon>Rosaceae</taxon>
        <taxon>Rosoideae</taxon>
        <taxon>Rosoideae incertae sedis</taxon>
        <taxon>Rubus</taxon>
    </lineage>
</organism>
<proteinExistence type="predicted"/>
<comment type="caution">
    <text evidence="1">The sequence shown here is derived from an EMBL/GenBank/DDBJ whole genome shotgun (WGS) entry which is preliminary data.</text>
</comment>
<evidence type="ECO:0000313" key="1">
    <source>
        <dbReference type="EMBL" id="KAK9911272.1"/>
    </source>
</evidence>
<sequence>MGDIISCSIQDCKYYVHEVSLAIKSMVALQLHLVHRLCGCYTHLRITYHGQLRLQDYADFLSLIPSTCLFAISIQGKTGLTFTIPNGITEPLLNGKGDQHSEGRQHSPYGKALFFNSSRSLGSTPCLPLVSRNP</sequence>
<dbReference type="Proteomes" id="UP001457282">
    <property type="component" value="Unassembled WGS sequence"/>
</dbReference>
<protein>
    <submittedName>
        <fullName evidence="1">Uncharacterized protein</fullName>
    </submittedName>
</protein>
<gene>
    <name evidence="1" type="ORF">M0R45_035193</name>
</gene>
<dbReference type="EMBL" id="JBEDUW010000007">
    <property type="protein sequence ID" value="KAK9911272.1"/>
    <property type="molecule type" value="Genomic_DNA"/>
</dbReference>
<name>A0AAW1VWR4_RUBAR</name>
<keyword evidence="2" id="KW-1185">Reference proteome</keyword>
<dbReference type="AlphaFoldDB" id="A0AAW1VWR4"/>
<evidence type="ECO:0000313" key="2">
    <source>
        <dbReference type="Proteomes" id="UP001457282"/>
    </source>
</evidence>
<reference evidence="1 2" key="1">
    <citation type="journal article" date="2023" name="G3 (Bethesda)">
        <title>A chromosome-length genome assembly and annotation of blackberry (Rubus argutus, cv. 'Hillquist').</title>
        <authorList>
            <person name="Bruna T."/>
            <person name="Aryal R."/>
            <person name="Dudchenko O."/>
            <person name="Sargent D.J."/>
            <person name="Mead D."/>
            <person name="Buti M."/>
            <person name="Cavallini A."/>
            <person name="Hytonen T."/>
            <person name="Andres J."/>
            <person name="Pham M."/>
            <person name="Weisz D."/>
            <person name="Mascagni F."/>
            <person name="Usai G."/>
            <person name="Natali L."/>
            <person name="Bassil N."/>
            <person name="Fernandez G.E."/>
            <person name="Lomsadze A."/>
            <person name="Armour M."/>
            <person name="Olukolu B."/>
            <person name="Poorten T."/>
            <person name="Britton C."/>
            <person name="Davik J."/>
            <person name="Ashrafi H."/>
            <person name="Aiden E.L."/>
            <person name="Borodovsky M."/>
            <person name="Worthington M."/>
        </authorList>
    </citation>
    <scope>NUCLEOTIDE SEQUENCE [LARGE SCALE GENOMIC DNA]</scope>
    <source>
        <strain evidence="1">PI 553951</strain>
    </source>
</reference>